<evidence type="ECO:0000256" key="9">
    <source>
        <dbReference type="ARBA" id="ARBA00023152"/>
    </source>
</evidence>
<dbReference type="PANTHER" id="PTHR11406:SF23">
    <property type="entry name" value="PHOSPHOGLYCERATE KINASE 1, CHLOROPLASTIC-RELATED"/>
    <property type="match status" value="1"/>
</dbReference>
<protein>
    <recommendedName>
        <fullName evidence="4 10">Phosphoglycerate kinase</fullName>
        <ecNumber evidence="4 10">2.7.2.3</ecNumber>
    </recommendedName>
</protein>
<evidence type="ECO:0000313" key="11">
    <source>
        <dbReference type="EMBL" id="HDI83569.1"/>
    </source>
</evidence>
<comment type="catalytic activity">
    <reaction evidence="1 10">
        <text>(2R)-3-phosphoglycerate + ATP = (2R)-3-phospho-glyceroyl phosphate + ADP</text>
        <dbReference type="Rhea" id="RHEA:14801"/>
        <dbReference type="ChEBI" id="CHEBI:30616"/>
        <dbReference type="ChEBI" id="CHEBI:57604"/>
        <dbReference type="ChEBI" id="CHEBI:58272"/>
        <dbReference type="ChEBI" id="CHEBI:456216"/>
        <dbReference type="EC" id="2.7.2.3"/>
    </reaction>
</comment>
<evidence type="ECO:0000256" key="7">
    <source>
        <dbReference type="ARBA" id="ARBA00022777"/>
    </source>
</evidence>
<dbReference type="GO" id="GO:0005524">
    <property type="term" value="F:ATP binding"/>
    <property type="evidence" value="ECO:0007669"/>
    <property type="project" value="UniProtKB-KW"/>
</dbReference>
<dbReference type="GO" id="GO:0006094">
    <property type="term" value="P:gluconeogenesis"/>
    <property type="evidence" value="ECO:0007669"/>
    <property type="project" value="TreeGrafter"/>
</dbReference>
<dbReference type="SUPFAM" id="SSF53748">
    <property type="entry name" value="Phosphoglycerate kinase"/>
    <property type="match status" value="1"/>
</dbReference>
<keyword evidence="8" id="KW-0067">ATP-binding</keyword>
<dbReference type="PRINTS" id="PR00477">
    <property type="entry name" value="PHGLYCKINASE"/>
</dbReference>
<keyword evidence="5 10" id="KW-0808">Transferase</keyword>
<dbReference type="GO" id="GO:0004618">
    <property type="term" value="F:phosphoglycerate kinase activity"/>
    <property type="evidence" value="ECO:0007669"/>
    <property type="project" value="UniProtKB-EC"/>
</dbReference>
<accession>A0A7C0VCH0</accession>
<gene>
    <name evidence="11" type="primary">pgk</name>
    <name evidence="11" type="ORF">ENF18_07260</name>
</gene>
<dbReference type="PANTHER" id="PTHR11406">
    <property type="entry name" value="PHOSPHOGLYCERATE KINASE"/>
    <property type="match status" value="1"/>
</dbReference>
<dbReference type="Pfam" id="PF00162">
    <property type="entry name" value="PGK"/>
    <property type="match status" value="1"/>
</dbReference>
<evidence type="ECO:0000256" key="10">
    <source>
        <dbReference type="RuleBase" id="RU000532"/>
    </source>
</evidence>
<dbReference type="InterPro" id="IPR015824">
    <property type="entry name" value="Phosphoglycerate_kinase_N"/>
</dbReference>
<dbReference type="InterPro" id="IPR001576">
    <property type="entry name" value="Phosphoglycerate_kinase"/>
</dbReference>
<keyword evidence="6" id="KW-0547">Nucleotide-binding</keyword>
<organism evidence="11">
    <name type="scientific">candidate division WOR-3 bacterium</name>
    <dbReference type="NCBI Taxonomy" id="2052148"/>
    <lineage>
        <taxon>Bacteria</taxon>
        <taxon>Bacteria division WOR-3</taxon>
    </lineage>
</organism>
<dbReference type="Proteomes" id="UP000885847">
    <property type="component" value="Unassembled WGS sequence"/>
</dbReference>
<evidence type="ECO:0000256" key="8">
    <source>
        <dbReference type="ARBA" id="ARBA00022840"/>
    </source>
</evidence>
<evidence type="ECO:0000256" key="1">
    <source>
        <dbReference type="ARBA" id="ARBA00000642"/>
    </source>
</evidence>
<dbReference type="EMBL" id="DQWE01000344">
    <property type="protein sequence ID" value="HDI83569.1"/>
    <property type="molecule type" value="Genomic_DNA"/>
</dbReference>
<evidence type="ECO:0000256" key="2">
    <source>
        <dbReference type="ARBA" id="ARBA00004838"/>
    </source>
</evidence>
<dbReference type="EC" id="2.7.2.3" evidence="4 10"/>
<reference evidence="11" key="1">
    <citation type="journal article" date="2020" name="mSystems">
        <title>Genome- and Community-Level Interaction Insights into Carbon Utilization and Element Cycling Functions of Hydrothermarchaeota in Hydrothermal Sediment.</title>
        <authorList>
            <person name="Zhou Z."/>
            <person name="Liu Y."/>
            <person name="Xu W."/>
            <person name="Pan J."/>
            <person name="Luo Z.H."/>
            <person name="Li M."/>
        </authorList>
    </citation>
    <scope>NUCLEOTIDE SEQUENCE [LARGE SCALE GENOMIC DNA]</scope>
    <source>
        <strain evidence="11">HyVt-102</strain>
    </source>
</reference>
<comment type="caution">
    <text evidence="11">The sequence shown here is derived from an EMBL/GenBank/DDBJ whole genome shotgun (WGS) entry which is preliminary data.</text>
</comment>
<sequence>MDVPREEIPDGWAGVDIGGNSRRIFAGALDGVKTIFWNGPMGIFEIDDFAEGSRVIAEKVTHLTDKGVFTVVGGGDTIACLNKFNGRAAHVSTGGGASLEFLSGKKLPALEWLEEV</sequence>
<evidence type="ECO:0000256" key="3">
    <source>
        <dbReference type="ARBA" id="ARBA00008982"/>
    </source>
</evidence>
<evidence type="ECO:0000256" key="6">
    <source>
        <dbReference type="ARBA" id="ARBA00022741"/>
    </source>
</evidence>
<dbReference type="GO" id="GO:0043531">
    <property type="term" value="F:ADP binding"/>
    <property type="evidence" value="ECO:0007669"/>
    <property type="project" value="TreeGrafter"/>
</dbReference>
<keyword evidence="7 10" id="KW-0418">Kinase</keyword>
<dbReference type="GO" id="GO:0005829">
    <property type="term" value="C:cytosol"/>
    <property type="evidence" value="ECO:0007669"/>
    <property type="project" value="TreeGrafter"/>
</dbReference>
<dbReference type="AlphaFoldDB" id="A0A7C0VCH0"/>
<proteinExistence type="inferred from homology"/>
<name>A0A7C0VCH0_UNCW3</name>
<keyword evidence="9" id="KW-0324">Glycolysis</keyword>
<evidence type="ECO:0000256" key="4">
    <source>
        <dbReference type="ARBA" id="ARBA00013061"/>
    </source>
</evidence>
<dbReference type="FunFam" id="3.40.50.1260:FF:000031">
    <property type="entry name" value="Phosphoglycerate kinase 1"/>
    <property type="match status" value="1"/>
</dbReference>
<comment type="similarity">
    <text evidence="3 10">Belongs to the phosphoglycerate kinase family.</text>
</comment>
<comment type="pathway">
    <text evidence="2">Carbohydrate degradation; glycolysis; pyruvate from D-glyceraldehyde 3-phosphate: step 2/5.</text>
</comment>
<dbReference type="Gene3D" id="3.40.50.1260">
    <property type="entry name" value="Phosphoglycerate kinase, N-terminal domain"/>
    <property type="match status" value="1"/>
</dbReference>
<dbReference type="InterPro" id="IPR036043">
    <property type="entry name" value="Phosphoglycerate_kinase_sf"/>
</dbReference>
<dbReference type="GO" id="GO:0006096">
    <property type="term" value="P:glycolytic process"/>
    <property type="evidence" value="ECO:0007669"/>
    <property type="project" value="UniProtKB-KW"/>
</dbReference>
<evidence type="ECO:0000256" key="5">
    <source>
        <dbReference type="ARBA" id="ARBA00022679"/>
    </source>
</evidence>